<evidence type="ECO:0000256" key="10">
    <source>
        <dbReference type="ARBA" id="ARBA00060803"/>
    </source>
</evidence>
<dbReference type="Gene3D" id="3.10.20.90">
    <property type="entry name" value="Phosphatidylinositol 3-kinase Catalytic Subunit, Chain A, domain 1"/>
    <property type="match status" value="1"/>
</dbReference>
<dbReference type="GO" id="GO:0006368">
    <property type="term" value="P:transcription elongation by RNA polymerase II"/>
    <property type="evidence" value="ECO:0007669"/>
    <property type="project" value="InterPro"/>
</dbReference>
<keyword evidence="3" id="KW-0597">Phosphoprotein</keyword>
<keyword evidence="6" id="KW-0805">Transcription regulation</keyword>
<dbReference type="CDD" id="cd01788">
    <property type="entry name" value="Ubl_ElonginB"/>
    <property type="match status" value="1"/>
</dbReference>
<evidence type="ECO:0000256" key="5">
    <source>
        <dbReference type="ARBA" id="ARBA00022990"/>
    </source>
</evidence>
<dbReference type="AlphaFoldDB" id="A0A0K8TRX6"/>
<evidence type="ECO:0000256" key="13">
    <source>
        <dbReference type="ARBA" id="ARBA00080438"/>
    </source>
</evidence>
<evidence type="ECO:0000256" key="8">
    <source>
        <dbReference type="ARBA" id="ARBA00023242"/>
    </source>
</evidence>
<evidence type="ECO:0000256" key="15">
    <source>
        <dbReference type="ARBA" id="ARBA00083653"/>
    </source>
</evidence>
<proteinExistence type="evidence at transcript level"/>
<evidence type="ECO:0000256" key="12">
    <source>
        <dbReference type="ARBA" id="ARBA00076690"/>
    </source>
</evidence>
<dbReference type="PANTHER" id="PTHR13248:SF4">
    <property type="entry name" value="ELONGIN B"/>
    <property type="match status" value="1"/>
</dbReference>
<feature type="compositionally biased region" description="Polar residues" evidence="17">
    <location>
        <begin position="108"/>
        <end position="118"/>
    </location>
</feature>
<dbReference type="SUPFAM" id="SSF54236">
    <property type="entry name" value="Ubiquitin-like"/>
    <property type="match status" value="1"/>
</dbReference>
<dbReference type="InterPro" id="IPR000626">
    <property type="entry name" value="Ubiquitin-like_dom"/>
</dbReference>
<dbReference type="GO" id="GO:0030891">
    <property type="term" value="C:VCB complex"/>
    <property type="evidence" value="ECO:0007669"/>
    <property type="project" value="InterPro"/>
</dbReference>
<evidence type="ECO:0000256" key="4">
    <source>
        <dbReference type="ARBA" id="ARBA00022786"/>
    </source>
</evidence>
<comment type="similarity">
    <text evidence="10">Belongs to the Elongin B family.</text>
</comment>
<dbReference type="InterPro" id="IPR039049">
    <property type="entry name" value="ELOB"/>
</dbReference>
<evidence type="ECO:0000256" key="1">
    <source>
        <dbReference type="ARBA" id="ARBA00004123"/>
    </source>
</evidence>
<protein>
    <recommendedName>
        <fullName evidence="11">Elongin-B</fullName>
    </recommendedName>
    <alternativeName>
        <fullName evidence="14">Elongin 18 kDa subunit</fullName>
    </alternativeName>
    <alternativeName>
        <fullName evidence="12">RNA polymerase II transcription factor SIII subunit B</fullName>
    </alternativeName>
    <alternativeName>
        <fullName evidence="15">SIII p18</fullName>
    </alternativeName>
    <alternativeName>
        <fullName evidence="13">Transcription elongation factor B polypeptide 2</fullName>
    </alternativeName>
</protein>
<dbReference type="FunFam" id="3.10.20.90:FF:000108">
    <property type="entry name" value="Elongin-B"/>
    <property type="match status" value="1"/>
</dbReference>
<evidence type="ECO:0000256" key="17">
    <source>
        <dbReference type="SAM" id="MobiDB-lite"/>
    </source>
</evidence>
<keyword evidence="8" id="KW-0539">Nucleus</keyword>
<reference evidence="19" key="1">
    <citation type="journal article" date="2015" name="Insect Biochem. Mol. Biol.">
        <title>An insight into the sialome of the horse fly, Tabanus bromius.</title>
        <authorList>
            <person name="Ribeiro J.M."/>
            <person name="Kazimirova M."/>
            <person name="Takac P."/>
            <person name="Andersen J.F."/>
            <person name="Francischetti I.M."/>
        </authorList>
    </citation>
    <scope>NUCLEOTIDE SEQUENCE</scope>
</reference>
<organism evidence="19">
    <name type="scientific">Tabanus bromius</name>
    <name type="common">Band-eyed brown horse fly</name>
    <dbReference type="NCBI Taxonomy" id="304241"/>
    <lineage>
        <taxon>Eukaryota</taxon>
        <taxon>Metazoa</taxon>
        <taxon>Ecdysozoa</taxon>
        <taxon>Arthropoda</taxon>
        <taxon>Hexapoda</taxon>
        <taxon>Insecta</taxon>
        <taxon>Pterygota</taxon>
        <taxon>Neoptera</taxon>
        <taxon>Endopterygota</taxon>
        <taxon>Diptera</taxon>
        <taxon>Brachycera</taxon>
        <taxon>Tabanomorpha</taxon>
        <taxon>Tabanoidea</taxon>
        <taxon>Tabanidae</taxon>
        <taxon>Tabanus</taxon>
    </lineage>
</organism>
<evidence type="ECO:0000256" key="11">
    <source>
        <dbReference type="ARBA" id="ARBA00074516"/>
    </source>
</evidence>
<comment type="pathway">
    <text evidence="2">Protein modification; protein ubiquitination.</text>
</comment>
<dbReference type="GO" id="GO:0070449">
    <property type="term" value="C:elongin complex"/>
    <property type="evidence" value="ECO:0007669"/>
    <property type="project" value="InterPro"/>
</dbReference>
<evidence type="ECO:0000256" key="7">
    <source>
        <dbReference type="ARBA" id="ARBA00023163"/>
    </source>
</evidence>
<feature type="region of interest" description="Disordered" evidence="17">
    <location>
        <begin position="89"/>
        <end position="118"/>
    </location>
</feature>
<evidence type="ECO:0000256" key="16">
    <source>
        <dbReference type="ARBA" id="ARBA00093515"/>
    </source>
</evidence>
<evidence type="ECO:0000313" key="19">
    <source>
        <dbReference type="EMBL" id="JAI17097.1"/>
    </source>
</evidence>
<keyword evidence="4" id="KW-0833">Ubl conjugation pathway</keyword>
<comment type="function">
    <text evidence="9">SIII, also known as elongin, is a general transcription elongation factor that increases the RNA polymerase II transcription elongation past template-encoded arresting sites. Subunit A is transcriptionally active and its transcription activity is strongly enhanced by binding to the dimeric complex of the SIII regulatory subunits B and C (elongin BC complex). In embryonic stem cells, the elongin BC complex is recruited by EPOP to Polycomb group (PcG) target genes in order generate genomic region that display both active and repressive chromatin properties, an important feature of pluripotent stem cells.</text>
</comment>
<name>A0A0K8TRX6_TABBR</name>
<evidence type="ECO:0000256" key="3">
    <source>
        <dbReference type="ARBA" id="ARBA00022553"/>
    </source>
</evidence>
<dbReference type="EMBL" id="GDAI01000506">
    <property type="protein sequence ID" value="JAI17097.1"/>
    <property type="molecule type" value="mRNA"/>
</dbReference>
<accession>A0A0K8TRX6</accession>
<evidence type="ECO:0000259" key="18">
    <source>
        <dbReference type="PROSITE" id="PS50053"/>
    </source>
</evidence>
<comment type="subcellular location">
    <subcellularLocation>
        <location evidence="1">Nucleus</location>
    </subcellularLocation>
</comment>
<dbReference type="InterPro" id="IPR029071">
    <property type="entry name" value="Ubiquitin-like_domsf"/>
</dbReference>
<feature type="domain" description="Ubiquitin-like" evidence="18">
    <location>
        <begin position="1"/>
        <end position="63"/>
    </location>
</feature>
<keyword evidence="7" id="KW-0804">Transcription</keyword>
<evidence type="ECO:0000256" key="9">
    <source>
        <dbReference type="ARBA" id="ARBA00054216"/>
    </source>
</evidence>
<sequence>MDVFLMIRRHKTTIFTDAKENTTVGELKKMIEGILKIKPRDQLLFNKENLTMEDEKPLQDYGITMTTAKAQAPAQLGLALRSESGDFEALDIHPYSSPPDLPDVMKNQEATNGQEQGA</sequence>
<evidence type="ECO:0000256" key="6">
    <source>
        <dbReference type="ARBA" id="ARBA00023015"/>
    </source>
</evidence>
<comment type="subunit">
    <text evidence="16">Heterotrimer of an A (ELOA, ELOA2 or ELOA3P), ELOB and ELOC subunit. The elongin BC complex interacts with EPOP; leading to recruit the elongin BC complex to Polycomb group (PcG) target genes, thereby restricting excessive activity of the PRC2/EED-EZH2 complex. Component of multiple cullin-RING E3 ubiquitin-protein ligase complexes composed of Elongin BC (ELOB and ELOC), a cullin (either CUL2 or CUL5), a catalytic subunit (either RBX1 or RNF7/RBX2), as well as a substrate adapter protein that can be either ASB2, ASB9, ASB11, KLHDC2, KLHDC3, KLHDC10, APPBP2, FEM1A, FEM1B, FEM1C, LRR1, PCMTD1, SOCS1, SOCS2, SOCS5, SPSB1, SPSB3, ELOA, VHL, WSB1 or RAB40C. As part of the Elongin BC E3 ubiquitin ligase complex; interacts with NRBP1. May also interact with DCUN1D1, DCUN1D2, DCUN1D3 and DCUN1D5. May form oligomers as a KLHDC2/KLHDC3-ELOB-ELOC complex; this interaction is autoinhibitory for the E3 ligase complex as the substrate-binding site of KLHDC2/KLHDC3 is blocked in the oligomer.</text>
</comment>
<dbReference type="PROSITE" id="PS50053">
    <property type="entry name" value="UBIQUITIN_2"/>
    <property type="match status" value="1"/>
</dbReference>
<evidence type="ECO:0000256" key="2">
    <source>
        <dbReference type="ARBA" id="ARBA00004906"/>
    </source>
</evidence>
<keyword evidence="5" id="KW-0007">Acetylation</keyword>
<evidence type="ECO:0000256" key="14">
    <source>
        <dbReference type="ARBA" id="ARBA00081013"/>
    </source>
</evidence>
<dbReference type="PANTHER" id="PTHR13248">
    <property type="entry name" value="TRANSCRIPTION ELONGATION FACTOR B POLYPEPTIDE 2"/>
    <property type="match status" value="1"/>
</dbReference>